<dbReference type="EMBL" id="BT030229">
    <property type="protein sequence ID" value="ABN49368.1"/>
    <property type="molecule type" value="mRNA"/>
</dbReference>
<sequence length="92" mass="10673">IFKELQRAKMKLLIFACLLALALGHEVYYYTPSYGYYPSTFARSSAVLPLAYSRLIAPAAAESHLYHSVETPNSFQQQYRSDYKPLTYEYIY</sequence>
<dbReference type="HOGENOM" id="CLU_2485774_0_0_1"/>
<organism evidence="2">
    <name type="scientific">Drosophila melanogaster</name>
    <name type="common">Fruit fly</name>
    <dbReference type="NCBI Taxonomy" id="7227"/>
    <lineage>
        <taxon>Eukaryota</taxon>
        <taxon>Metazoa</taxon>
        <taxon>Ecdysozoa</taxon>
        <taxon>Arthropoda</taxon>
        <taxon>Hexapoda</taxon>
        <taxon>Insecta</taxon>
        <taxon>Pterygota</taxon>
        <taxon>Neoptera</taxon>
        <taxon>Endopterygota</taxon>
        <taxon>Diptera</taxon>
        <taxon>Brachycera</taxon>
        <taxon>Muscomorpha</taxon>
        <taxon>Ephydroidea</taxon>
        <taxon>Drosophilidae</taxon>
        <taxon>Drosophila</taxon>
        <taxon>Sophophora</taxon>
    </lineage>
</organism>
<feature type="non-terminal residue" evidence="2">
    <location>
        <position position="1"/>
    </location>
</feature>
<dbReference type="Bgee" id="FBgn0085276">
    <property type="expression patterns" value="Expressed in DN1 neuron (Drosophila) in brain and 15 other cell types or tissues"/>
</dbReference>
<dbReference type="VEuPathDB" id="VectorBase:FBgn0085276"/>
<protein>
    <submittedName>
        <fullName evidence="2">IP18220p</fullName>
    </submittedName>
</protein>
<name>A2VER0_DROME</name>
<dbReference type="OrthoDB" id="8055662at2759"/>
<feature type="signal peptide" evidence="1">
    <location>
        <begin position="1"/>
        <end position="24"/>
    </location>
</feature>
<reference evidence="2" key="1">
    <citation type="submission" date="2007-02" db="EMBL/GenBank/DDBJ databases">
        <authorList>
            <person name="Stapleton M."/>
            <person name="Carlson J."/>
            <person name="Frise E."/>
            <person name="Kapadia B."/>
            <person name="Park S."/>
            <person name="Wan K."/>
            <person name="Yu C."/>
            <person name="Celniker S."/>
        </authorList>
    </citation>
    <scope>NUCLEOTIDE SEQUENCE</scope>
</reference>
<keyword evidence="1" id="KW-0732">Signal</keyword>
<accession>A2VER0</accession>
<dbReference type="ExpressionAtlas" id="A2VER0">
    <property type="expression patterns" value="baseline and differential"/>
</dbReference>
<proteinExistence type="evidence at transcript level"/>
<feature type="chain" id="PRO_5002646846" evidence="1">
    <location>
        <begin position="25"/>
        <end position="92"/>
    </location>
</feature>
<evidence type="ECO:0000256" key="1">
    <source>
        <dbReference type="SAM" id="SignalP"/>
    </source>
</evidence>
<dbReference type="AlphaFoldDB" id="A2VER0"/>
<evidence type="ECO:0000313" key="2">
    <source>
        <dbReference type="EMBL" id="ABN49368.1"/>
    </source>
</evidence>